<accession>A0A9N8Z0Z6</accession>
<sequence>MRRIYTLSDIGEGSKLGDIPFSRYLPSQTELENQLACANRDREIAIECGNQLANKCSILDKDNKYIQCDLKQSNNDKEKLFKHTYQLINEISNTKYGAKDIIRLKKIKSLQSINKILKSKLVSAQKDAFSTQKEIVKKKSENISLKFELTNIKNELMNTKDKLASKIKKIEYLVALRSVLQKTKDILDLVELKTHCFAIVMRGKEKNMQSKEQSFISNSKDTSESRPKGSLFCRLFKGDSLSHKSLAKYFKSKTLPIITNNQNLELLIQDITNKQNLESLIQDITNKQNLESLIQDITIKETVCTGKALVNDKNIFHPLPPSYSLNSKPDYSYCMTTSNNLFSGIYSQKIIDMNSQEAVLRNYGSSSLFSKKMSFTLPPIKLYLMDIDEANKHESIRNVEHPAISWPFSKVFTSMSDKGKTNIVGNLVLGDKAKNIYKGKKGESQYIKCDDLIVCRFYPDEPKWAFVRYIYGVIAGNPKASYYENIRFKYISPEKIPSVKSFFLERSTNISSIYIMQKYHHVLIIIRENLTHLVIFNGGSSYQDVSKIIGRYTDDGKNASMVINNYLQKNEFIVFDLTRSEDDPLAIRLRFDTPLDLQKEIELRQKHKIKNALPAEPTNSELKKTEKSNK</sequence>
<protein>
    <submittedName>
        <fullName evidence="2">19346_t:CDS:1</fullName>
    </submittedName>
</protein>
<dbReference type="Proteomes" id="UP000789759">
    <property type="component" value="Unassembled WGS sequence"/>
</dbReference>
<name>A0A9N8Z0Z6_9GLOM</name>
<dbReference type="EMBL" id="CAJVQA010000327">
    <property type="protein sequence ID" value="CAG8468942.1"/>
    <property type="molecule type" value="Genomic_DNA"/>
</dbReference>
<proteinExistence type="predicted"/>
<dbReference type="AlphaFoldDB" id="A0A9N8Z0Z6"/>
<evidence type="ECO:0000313" key="2">
    <source>
        <dbReference type="EMBL" id="CAG8468942.1"/>
    </source>
</evidence>
<feature type="compositionally biased region" description="Basic and acidic residues" evidence="1">
    <location>
        <begin position="621"/>
        <end position="630"/>
    </location>
</feature>
<evidence type="ECO:0000256" key="1">
    <source>
        <dbReference type="SAM" id="MobiDB-lite"/>
    </source>
</evidence>
<evidence type="ECO:0000313" key="3">
    <source>
        <dbReference type="Proteomes" id="UP000789759"/>
    </source>
</evidence>
<feature type="region of interest" description="Disordered" evidence="1">
    <location>
        <begin position="608"/>
        <end position="630"/>
    </location>
</feature>
<gene>
    <name evidence="2" type="ORF">CPELLU_LOCUS979</name>
</gene>
<comment type="caution">
    <text evidence="2">The sequence shown here is derived from an EMBL/GenBank/DDBJ whole genome shotgun (WGS) entry which is preliminary data.</text>
</comment>
<keyword evidence="3" id="KW-1185">Reference proteome</keyword>
<organism evidence="2 3">
    <name type="scientific">Cetraspora pellucida</name>
    <dbReference type="NCBI Taxonomy" id="1433469"/>
    <lineage>
        <taxon>Eukaryota</taxon>
        <taxon>Fungi</taxon>
        <taxon>Fungi incertae sedis</taxon>
        <taxon>Mucoromycota</taxon>
        <taxon>Glomeromycotina</taxon>
        <taxon>Glomeromycetes</taxon>
        <taxon>Diversisporales</taxon>
        <taxon>Gigasporaceae</taxon>
        <taxon>Cetraspora</taxon>
    </lineage>
</organism>
<dbReference type="OrthoDB" id="2424110at2759"/>
<reference evidence="2" key="1">
    <citation type="submission" date="2021-06" db="EMBL/GenBank/DDBJ databases">
        <authorList>
            <person name="Kallberg Y."/>
            <person name="Tangrot J."/>
            <person name="Rosling A."/>
        </authorList>
    </citation>
    <scope>NUCLEOTIDE SEQUENCE</scope>
    <source>
        <strain evidence="2">FL966</strain>
    </source>
</reference>